<feature type="coiled-coil region" evidence="1">
    <location>
        <begin position="759"/>
        <end position="793"/>
    </location>
</feature>
<feature type="region of interest" description="Disordered" evidence="2">
    <location>
        <begin position="598"/>
        <end position="622"/>
    </location>
</feature>
<name>A0A0N5BLA9_STREA</name>
<feature type="coiled-coil region" evidence="1">
    <location>
        <begin position="683"/>
        <end position="713"/>
    </location>
</feature>
<evidence type="ECO:0000313" key="4">
    <source>
        <dbReference type="WBParaSite" id="SPAL_0000670800.1"/>
    </source>
</evidence>
<dbReference type="AlphaFoldDB" id="A0A0N5BLA9"/>
<proteinExistence type="predicted"/>
<feature type="region of interest" description="Disordered" evidence="2">
    <location>
        <begin position="541"/>
        <end position="565"/>
    </location>
</feature>
<keyword evidence="3" id="KW-1185">Reference proteome</keyword>
<dbReference type="WBParaSite" id="SPAL_0000670800.1">
    <property type="protein sequence ID" value="SPAL_0000670800.1"/>
    <property type="gene ID" value="SPAL_0000670800"/>
</dbReference>
<feature type="compositionally biased region" description="Basic and acidic residues" evidence="2">
    <location>
        <begin position="552"/>
        <end position="565"/>
    </location>
</feature>
<dbReference type="InterPro" id="IPR029512">
    <property type="entry name" value="CCDC154"/>
</dbReference>
<keyword evidence="1" id="KW-0175">Coiled coil</keyword>
<evidence type="ECO:0000313" key="3">
    <source>
        <dbReference type="Proteomes" id="UP000046392"/>
    </source>
</evidence>
<dbReference type="Proteomes" id="UP000046392">
    <property type="component" value="Unplaced"/>
</dbReference>
<evidence type="ECO:0000256" key="1">
    <source>
        <dbReference type="SAM" id="Coils"/>
    </source>
</evidence>
<organism evidence="3 4">
    <name type="scientific">Strongyloides papillosus</name>
    <name type="common">Intestinal threadworm</name>
    <dbReference type="NCBI Taxonomy" id="174720"/>
    <lineage>
        <taxon>Eukaryota</taxon>
        <taxon>Metazoa</taxon>
        <taxon>Ecdysozoa</taxon>
        <taxon>Nematoda</taxon>
        <taxon>Chromadorea</taxon>
        <taxon>Rhabditida</taxon>
        <taxon>Tylenchina</taxon>
        <taxon>Panagrolaimomorpha</taxon>
        <taxon>Strongyloidoidea</taxon>
        <taxon>Strongyloididae</taxon>
        <taxon>Strongyloides</taxon>
    </lineage>
</organism>
<reference evidence="4" key="1">
    <citation type="submission" date="2017-02" db="UniProtKB">
        <authorList>
            <consortium name="WormBaseParasite"/>
        </authorList>
    </citation>
    <scope>IDENTIFICATION</scope>
</reference>
<accession>A0A0N5BLA9</accession>
<sequence>MATKKQKLITQDTAKHIITGIKAPQVYSYQTNDSIPKTKKKDSIVRMENISGIDRFDNYPQMNNIPSKKEQDNSGMTIFMFDFQRNLSNIETKQSLIQNDVNIIKSTLNKHEQEIYSHDAIHRVKQLDSKLKNVQSQVNDLVKTLDKEVTEKGKFNAMHVEAYNKLQDHINSQLSQDKNTFNNAFFDIQRENNALKNQITKIDKEIKDDIKRIDRNLRDLELTSKNLDKEYKNGNMKSVDEIQILKTEVLNTNNTIRNNFNSKLEKLVNEFNTNDKNSKAYVDEKHHLIIEKMDNNFKTLNDSITEVKMDVDKNVNDIMKLFKLTDDKIEKIDKTVLKIEKDNSRNSKELHVNNTTTRKHEEAIIRKLGILENQLYEYVNNANRKMEQLGNDVEEKLTRQKSSDSLLSTSTATLKSSINTPEKIKEELLLIINEKEKLSYNGMLAVEKKFLNIQTQLESFKNEFNKKSKQYSSNKTINQLKIQMGSFEHLLDHVQDAQKKLNQKINQEIPESINELSMKTNNDLKALDNKYTNEINQLQNSITELNKSKKSSSKEMDENNRKRTRHEEIIMNKLLKLEGDLNSYLNLKMKEAEEIDNNINSNKNNSRLGSKHSRTSESTVNPEMDLEKIRAELMTIVNSKSKLTYQATLIVEEKVINLQERLNNFRKELTYKLGTKQLDDPKIIELQKQMESVNSVLEDMEKVQKNMKEKLDDELPSNIEEMSMKMKNALNLIGRRITQEEEERYLAVKELQEVYDSMLMEYKSSFNDIQKKNKKMKDEVDDMKNDLDSCKVAIKKLAESMMVFKSNLENQLEKK</sequence>
<dbReference type="PANTHER" id="PTHR35153:SF1">
    <property type="entry name" value="COILED-COIL DOMAIN-CONTAINING PROTEIN 154"/>
    <property type="match status" value="1"/>
</dbReference>
<protein>
    <submittedName>
        <fullName evidence="4">Viral A-type inclusion protein</fullName>
    </submittedName>
</protein>
<dbReference type="STRING" id="174720.A0A0N5BLA9"/>
<dbReference type="PANTHER" id="PTHR35153">
    <property type="entry name" value="COILED-COIL DOMAIN-CONTAINING PROTEIN 154"/>
    <property type="match status" value="1"/>
</dbReference>
<evidence type="ECO:0000256" key="2">
    <source>
        <dbReference type="SAM" id="MobiDB-lite"/>
    </source>
</evidence>